<reference evidence="4" key="2">
    <citation type="journal article" date="2021" name="PeerJ">
        <title>Extensive microbial diversity within the chicken gut microbiome revealed by metagenomics and culture.</title>
        <authorList>
            <person name="Gilroy R."/>
            <person name="Ravi A."/>
            <person name="Getino M."/>
            <person name="Pursley I."/>
            <person name="Horton D.L."/>
            <person name="Alikhan N.F."/>
            <person name="Baker D."/>
            <person name="Gharbi K."/>
            <person name="Hall N."/>
            <person name="Watson M."/>
            <person name="Adriaenssens E.M."/>
            <person name="Foster-Nyarko E."/>
            <person name="Jarju S."/>
            <person name="Secka A."/>
            <person name="Antonio M."/>
            <person name="Oren A."/>
            <person name="Chaudhuri R.R."/>
            <person name="La Ragione R."/>
            <person name="Hildebrand F."/>
            <person name="Pallen M.J."/>
        </authorList>
    </citation>
    <scope>NUCLEOTIDE SEQUENCE</scope>
    <source>
        <strain evidence="4">10532</strain>
    </source>
</reference>
<dbReference type="InterPro" id="IPR011053">
    <property type="entry name" value="Single_hybrid_motif"/>
</dbReference>
<dbReference type="Proteomes" id="UP000823638">
    <property type="component" value="Unassembled WGS sequence"/>
</dbReference>
<evidence type="ECO:0000313" key="4">
    <source>
        <dbReference type="EMBL" id="MBO8458388.1"/>
    </source>
</evidence>
<dbReference type="GO" id="GO:0005737">
    <property type="term" value="C:cytoplasm"/>
    <property type="evidence" value="ECO:0007669"/>
    <property type="project" value="TreeGrafter"/>
</dbReference>
<accession>A0A9D9N342</accession>
<dbReference type="GO" id="GO:0008948">
    <property type="term" value="F:oxaloacetate decarboxylase activity"/>
    <property type="evidence" value="ECO:0007669"/>
    <property type="project" value="InterPro"/>
</dbReference>
<dbReference type="PANTHER" id="PTHR43778:SF2">
    <property type="entry name" value="PYRUVATE CARBOXYLASE, MITOCHONDRIAL"/>
    <property type="match status" value="1"/>
</dbReference>
<evidence type="ECO:0000259" key="2">
    <source>
        <dbReference type="PROSITE" id="PS50968"/>
    </source>
</evidence>
<dbReference type="InterPro" id="IPR013785">
    <property type="entry name" value="Aldolase_TIM"/>
</dbReference>
<dbReference type="Gene3D" id="2.40.50.100">
    <property type="match status" value="2"/>
</dbReference>
<dbReference type="EMBL" id="JADIMM010000108">
    <property type="protein sequence ID" value="MBO8458388.1"/>
    <property type="molecule type" value="Genomic_DNA"/>
</dbReference>
<name>A0A9D9N342_9SPIR</name>
<dbReference type="CDD" id="cd07937">
    <property type="entry name" value="DRE_TIM_PC_TC_5S"/>
    <property type="match status" value="1"/>
</dbReference>
<dbReference type="SUPFAM" id="SSF51569">
    <property type="entry name" value="Aldolase"/>
    <property type="match status" value="1"/>
</dbReference>
<dbReference type="PANTHER" id="PTHR43778">
    <property type="entry name" value="PYRUVATE CARBOXYLASE"/>
    <property type="match status" value="1"/>
</dbReference>
<dbReference type="GO" id="GO:0004736">
    <property type="term" value="F:pyruvate carboxylase activity"/>
    <property type="evidence" value="ECO:0007669"/>
    <property type="project" value="TreeGrafter"/>
</dbReference>
<dbReference type="Pfam" id="PF02436">
    <property type="entry name" value="PYC_OADA"/>
    <property type="match status" value="1"/>
</dbReference>
<organism evidence="4 5">
    <name type="scientific">Candidatus Gallitreponema excrementavium</name>
    <dbReference type="NCBI Taxonomy" id="2840840"/>
    <lineage>
        <taxon>Bacteria</taxon>
        <taxon>Pseudomonadati</taxon>
        <taxon>Spirochaetota</taxon>
        <taxon>Spirochaetia</taxon>
        <taxon>Spirochaetales</taxon>
        <taxon>Candidatus Gallitreponema</taxon>
    </lineage>
</organism>
<dbReference type="AlphaFoldDB" id="A0A9D9N342"/>
<dbReference type="PROSITE" id="PS50968">
    <property type="entry name" value="BIOTINYL_LIPOYL"/>
    <property type="match status" value="2"/>
</dbReference>
<protein>
    <submittedName>
        <fullName evidence="4">Sodium-extruding oxaloacetate decarboxylase subunit alpha</fullName>
    </submittedName>
</protein>
<keyword evidence="1" id="KW-0092">Biotin</keyword>
<dbReference type="InterPro" id="IPR003379">
    <property type="entry name" value="Carboxylase_cons_dom"/>
</dbReference>
<evidence type="ECO:0000313" key="5">
    <source>
        <dbReference type="Proteomes" id="UP000823638"/>
    </source>
</evidence>
<dbReference type="InterPro" id="IPR005776">
    <property type="entry name" value="OadA"/>
</dbReference>
<feature type="domain" description="Pyruvate carboxyltransferase" evidence="3">
    <location>
        <begin position="5"/>
        <end position="265"/>
    </location>
</feature>
<feature type="domain" description="Lipoyl-binding" evidence="2">
    <location>
        <begin position="526"/>
        <end position="594"/>
    </location>
</feature>
<reference evidence="4" key="1">
    <citation type="submission" date="2020-10" db="EMBL/GenBank/DDBJ databases">
        <authorList>
            <person name="Gilroy R."/>
        </authorList>
    </citation>
    <scope>NUCLEOTIDE SEQUENCE</scope>
    <source>
        <strain evidence="4">10532</strain>
    </source>
</reference>
<feature type="domain" description="Lipoyl-binding" evidence="2">
    <location>
        <begin position="619"/>
        <end position="694"/>
    </location>
</feature>
<evidence type="ECO:0000256" key="1">
    <source>
        <dbReference type="ARBA" id="ARBA00023267"/>
    </source>
</evidence>
<dbReference type="InterPro" id="IPR055268">
    <property type="entry name" value="PCB-like"/>
</dbReference>
<comment type="caution">
    <text evidence="4">The sequence shown here is derived from an EMBL/GenBank/DDBJ whole genome shotgun (WGS) entry which is preliminary data.</text>
</comment>
<proteinExistence type="predicted"/>
<dbReference type="CDD" id="cd06850">
    <property type="entry name" value="biotinyl_domain"/>
    <property type="match status" value="2"/>
</dbReference>
<evidence type="ECO:0000259" key="3">
    <source>
        <dbReference type="PROSITE" id="PS50991"/>
    </source>
</evidence>
<dbReference type="PROSITE" id="PS50991">
    <property type="entry name" value="PYR_CT"/>
    <property type="match status" value="1"/>
</dbReference>
<dbReference type="SUPFAM" id="SSF89000">
    <property type="entry name" value="post-HMGL domain-like"/>
    <property type="match status" value="1"/>
</dbReference>
<dbReference type="Pfam" id="PF00682">
    <property type="entry name" value="HMGL-like"/>
    <property type="match status" value="1"/>
</dbReference>
<dbReference type="GO" id="GO:0006814">
    <property type="term" value="P:sodium ion transport"/>
    <property type="evidence" value="ECO:0007669"/>
    <property type="project" value="InterPro"/>
</dbReference>
<dbReference type="NCBIfam" id="TIGR01108">
    <property type="entry name" value="oadA"/>
    <property type="match status" value="1"/>
</dbReference>
<gene>
    <name evidence="4" type="primary">oadA</name>
    <name evidence="4" type="ORF">IAA81_09230</name>
</gene>
<dbReference type="InterPro" id="IPR000891">
    <property type="entry name" value="PYR_CT"/>
</dbReference>
<dbReference type="Pfam" id="PF00364">
    <property type="entry name" value="Biotin_lipoyl"/>
    <property type="match status" value="2"/>
</dbReference>
<dbReference type="NCBIfam" id="NF006761">
    <property type="entry name" value="PRK09282.1"/>
    <property type="match status" value="1"/>
</dbReference>
<dbReference type="InterPro" id="IPR000089">
    <property type="entry name" value="Biotin_lipoyl"/>
</dbReference>
<dbReference type="SUPFAM" id="SSF51230">
    <property type="entry name" value="Single hybrid motif"/>
    <property type="match status" value="2"/>
</dbReference>
<sequence length="694" mass="73867">MAKKVQISDLVLRDAHQSLHATRMTTADMLPICDKLDKIGYWSLEGWGGATYDSCIRFLNEDPWDRLRQLHKALPNTPIMMLLRGQNLLGYRHYADDVVDKFVETAAKNGIGVFRIFDACNDPRNLKRAADAAKKTGKHVQMAISYATTPYHTKEIYADLAKSYADFGADSICIKDMSGLLKPYEAYDLVKAIKAKVDIPVQIHTHATTGLSVATLLKAAEAGADTLDTVISSMSMGTSHSPTETVVEMLKGTELDTGLDVRALLEIAAYFREVRKKYAKFESSFLGADTRILVSQVPGGMLSNLENQLKEQGAQDKIDDVLKEIPIVQKDCGYIPLVTPTSQIVGTQAVFNVLFGRYARLTQETRDLLVGKYGATPAKPNQDLVKEALKQNNMEAAVTCRPADLIPNEWEKFEKEAKENGGNGSVEDTLTYAMFPKVAPKFFKERSKGPVKSESFMEPKASAQAVTGGSYTVNVNGTAYNVTASGSNDNFSVNVNGTNYNVSFGQGGAPAATPEPAAAPAATGSGAQIKAPVAGTLLKHVVTAGTTVKEGDTIIMIESMKMELEVKAPVSGPVSFLVQPGSQIKAGDVLATIGGGAAPAAAPAPAPAPAATPAPAPAAAPVSMGGQVQKSPVAGTLLKYAVQEGASVNSGDTIIIIESMKMELEIKASCGGKVHFLANQGDQIKAAQPLAEIN</sequence>
<dbReference type="Gene3D" id="3.20.20.70">
    <property type="entry name" value="Aldolase class I"/>
    <property type="match status" value="1"/>
</dbReference>
<dbReference type="GO" id="GO:0006094">
    <property type="term" value="P:gluconeogenesis"/>
    <property type="evidence" value="ECO:0007669"/>
    <property type="project" value="TreeGrafter"/>
</dbReference>